<dbReference type="Proteomes" id="UP000192903">
    <property type="component" value="Unassembled WGS sequence"/>
</dbReference>
<sequence length="334" mass="36151">MLKSLKLVAAAALALSALTPATSASAEGLIRISQQFGTLYLPLHVIRDQNLIEKHAKALGLDEVKVEWAQLSGGDAINAALLSGSIDIAAAGIGPFLTLWDRTEGAVKIVGGLANQPNYLVTNNPNVKTLKDFTASDKIALPAVGVSVQARILQIAAEKEFGEGNQNKLDNITITLPHPDATAALLSGSTEITAHLSNTPFQEQALKDPKVHKIFSSYDVLGGPVTPTYLYTTTAWREENPKTFQAFFEALKEASAWIEANKKAAAETYVRVEKSKLDPAFVQSLIESPESKFTVVPSRSYAFADFLHRTGAIKRKAESWKDYTFEELHNESGS</sequence>
<dbReference type="RefSeq" id="WP_085420997.1">
    <property type="nucleotide sequence ID" value="NZ_FXAF01000003.1"/>
</dbReference>
<dbReference type="OrthoDB" id="6788250at2"/>
<dbReference type="AlphaFoldDB" id="A0A1X7DNJ4"/>
<evidence type="ECO:0000313" key="2">
    <source>
        <dbReference type="EMBL" id="SMF18419.1"/>
    </source>
</evidence>
<dbReference type="EMBL" id="FXAF01000003">
    <property type="protein sequence ID" value="SMF18419.1"/>
    <property type="molecule type" value="Genomic_DNA"/>
</dbReference>
<organism evidence="2 3">
    <name type="scientific">Xaviernesmea oryzae</name>
    <dbReference type="NCBI Taxonomy" id="464029"/>
    <lineage>
        <taxon>Bacteria</taxon>
        <taxon>Pseudomonadati</taxon>
        <taxon>Pseudomonadota</taxon>
        <taxon>Alphaproteobacteria</taxon>
        <taxon>Hyphomicrobiales</taxon>
        <taxon>Rhizobiaceae</taxon>
        <taxon>Rhizobium/Agrobacterium group</taxon>
        <taxon>Xaviernesmea</taxon>
    </lineage>
</organism>
<accession>A0A1X7DNJ4</accession>
<feature type="chain" id="PRO_5013208265" evidence="1">
    <location>
        <begin position="27"/>
        <end position="334"/>
    </location>
</feature>
<name>A0A1X7DNJ4_9HYPH</name>
<dbReference type="Gene3D" id="3.40.190.10">
    <property type="entry name" value="Periplasmic binding protein-like II"/>
    <property type="match status" value="2"/>
</dbReference>
<dbReference type="STRING" id="464029.SAMN02982989_5607"/>
<keyword evidence="3" id="KW-1185">Reference proteome</keyword>
<keyword evidence="1" id="KW-0732">Signal</keyword>
<dbReference type="PANTHER" id="PTHR30024">
    <property type="entry name" value="ALIPHATIC SULFONATES-BINDING PROTEIN-RELATED"/>
    <property type="match status" value="1"/>
</dbReference>
<feature type="signal peptide" evidence="1">
    <location>
        <begin position="1"/>
        <end position="26"/>
    </location>
</feature>
<reference evidence="3" key="1">
    <citation type="submission" date="2017-04" db="EMBL/GenBank/DDBJ databases">
        <authorList>
            <person name="Varghese N."/>
            <person name="Submissions S."/>
        </authorList>
    </citation>
    <scope>NUCLEOTIDE SEQUENCE [LARGE SCALE GENOMIC DNA]</scope>
    <source>
        <strain evidence="3">B4P</strain>
    </source>
</reference>
<proteinExistence type="predicted"/>
<evidence type="ECO:0000313" key="3">
    <source>
        <dbReference type="Proteomes" id="UP000192903"/>
    </source>
</evidence>
<gene>
    <name evidence="2" type="ORF">SAMN02982989_5607</name>
</gene>
<protein>
    <submittedName>
        <fullName evidence="2">NitT/TauT family transport system substrate-binding protein</fullName>
    </submittedName>
</protein>
<dbReference type="SUPFAM" id="SSF53850">
    <property type="entry name" value="Periplasmic binding protein-like II"/>
    <property type="match status" value="1"/>
</dbReference>
<dbReference type="Pfam" id="PF13379">
    <property type="entry name" value="NMT1_2"/>
    <property type="match status" value="1"/>
</dbReference>
<evidence type="ECO:0000256" key="1">
    <source>
        <dbReference type="SAM" id="SignalP"/>
    </source>
</evidence>
<dbReference type="PANTHER" id="PTHR30024:SF2">
    <property type="entry name" value="ABC TRANSPORTER SUBSTRATE-BINDING PROTEIN"/>
    <property type="match status" value="1"/>
</dbReference>